<dbReference type="Proteomes" id="UP000736787">
    <property type="component" value="Unassembled WGS sequence"/>
</dbReference>
<feature type="region of interest" description="Disordered" evidence="1">
    <location>
        <begin position="75"/>
        <end position="95"/>
    </location>
</feature>
<keyword evidence="4" id="KW-1185">Reference proteome</keyword>
<dbReference type="VEuPathDB" id="FungiDB:PC110_g5799"/>
<dbReference type="EMBL" id="RCMK01000061">
    <property type="protein sequence ID" value="KAG2950951.1"/>
    <property type="molecule type" value="Genomic_DNA"/>
</dbReference>
<protein>
    <submittedName>
        <fullName evidence="3">Uncharacterized protein</fullName>
    </submittedName>
</protein>
<dbReference type="EMBL" id="MJFZ01000099">
    <property type="protein sequence ID" value="RAW37990.1"/>
    <property type="molecule type" value="Genomic_DNA"/>
</dbReference>
<dbReference type="AlphaFoldDB" id="A0A329SMR8"/>
<evidence type="ECO:0000313" key="3">
    <source>
        <dbReference type="EMBL" id="RAW37990.1"/>
    </source>
</evidence>
<organism evidence="3 4">
    <name type="scientific">Phytophthora cactorum</name>
    <dbReference type="NCBI Taxonomy" id="29920"/>
    <lineage>
        <taxon>Eukaryota</taxon>
        <taxon>Sar</taxon>
        <taxon>Stramenopiles</taxon>
        <taxon>Oomycota</taxon>
        <taxon>Peronosporomycetes</taxon>
        <taxon>Peronosporales</taxon>
        <taxon>Peronosporaceae</taxon>
        <taxon>Phytophthora</taxon>
    </lineage>
</organism>
<comment type="caution">
    <text evidence="3">The sequence shown here is derived from an EMBL/GenBank/DDBJ whole genome shotgun (WGS) entry which is preliminary data.</text>
</comment>
<feature type="compositionally biased region" description="Polar residues" evidence="1">
    <location>
        <begin position="84"/>
        <end position="95"/>
    </location>
</feature>
<gene>
    <name evidence="3" type="ORF">PC110_g5799</name>
    <name evidence="2" type="ORF">PC117_g4054</name>
</gene>
<evidence type="ECO:0000256" key="1">
    <source>
        <dbReference type="SAM" id="MobiDB-lite"/>
    </source>
</evidence>
<proteinExistence type="predicted"/>
<reference evidence="2" key="2">
    <citation type="submission" date="2018-10" db="EMBL/GenBank/DDBJ databases">
        <title>Effector identification in a new, highly contiguous assembly of the strawberry crown rot pathogen Phytophthora cactorum.</title>
        <authorList>
            <person name="Armitage A.D."/>
            <person name="Nellist C.F."/>
            <person name="Bates H."/>
            <person name="Vickerstaff R.J."/>
            <person name="Harrison R.J."/>
        </authorList>
    </citation>
    <scope>NUCLEOTIDE SEQUENCE</scope>
    <source>
        <strain evidence="2">4040</strain>
    </source>
</reference>
<dbReference type="Proteomes" id="UP000251314">
    <property type="component" value="Unassembled WGS sequence"/>
</dbReference>
<evidence type="ECO:0000313" key="2">
    <source>
        <dbReference type="EMBL" id="KAG2950951.1"/>
    </source>
</evidence>
<evidence type="ECO:0000313" key="4">
    <source>
        <dbReference type="Proteomes" id="UP000251314"/>
    </source>
</evidence>
<accession>A0A329SMR8</accession>
<sequence>MWAKIPDDGSVNFYEDDNCSGRIVYSSEKGNYSSSKELAGHGKEGDTVRSLLVMETSRYPTNGMVHMCESAQLTNNSTDEKTNELTSASSWNSSDGNLSINWFAALPNASVTE</sequence>
<reference evidence="3 4" key="1">
    <citation type="submission" date="2018-01" db="EMBL/GenBank/DDBJ databases">
        <title>Draft genome of the strawberry crown rot pathogen Phytophthora cactorum.</title>
        <authorList>
            <person name="Armitage A.D."/>
            <person name="Lysoe E."/>
            <person name="Nellist C.F."/>
            <person name="Harrison R.J."/>
            <person name="Brurberg M.B."/>
        </authorList>
    </citation>
    <scope>NUCLEOTIDE SEQUENCE [LARGE SCALE GENOMIC DNA]</scope>
    <source>
        <strain evidence="3 4">10300</strain>
    </source>
</reference>
<dbReference type="OrthoDB" id="93769at2759"/>
<name>A0A329SMR8_9STRA</name>